<dbReference type="Pfam" id="PF00625">
    <property type="entry name" value="Guanylate_kin"/>
    <property type="match status" value="1"/>
</dbReference>
<reference evidence="5" key="2">
    <citation type="submission" date="2017-10" db="EMBL/GenBank/DDBJ databases">
        <title>Ladona fulva Genome sequencing and assembly.</title>
        <authorList>
            <person name="Murali S."/>
            <person name="Richards S."/>
            <person name="Bandaranaike D."/>
            <person name="Bellair M."/>
            <person name="Blankenburg K."/>
            <person name="Chao H."/>
            <person name="Dinh H."/>
            <person name="Doddapaneni H."/>
            <person name="Dugan-Rocha S."/>
            <person name="Elkadiri S."/>
            <person name="Gnanaolivu R."/>
            <person name="Hernandez B."/>
            <person name="Skinner E."/>
            <person name="Javaid M."/>
            <person name="Lee S."/>
            <person name="Li M."/>
            <person name="Ming W."/>
            <person name="Munidasa M."/>
            <person name="Muniz J."/>
            <person name="Nguyen L."/>
            <person name="Hughes D."/>
            <person name="Osuji N."/>
            <person name="Pu L.-L."/>
            <person name="Puazo M."/>
            <person name="Qu C."/>
            <person name="Quiroz J."/>
            <person name="Raj R."/>
            <person name="Weissenberger G."/>
            <person name="Xin Y."/>
            <person name="Zou X."/>
            <person name="Han Y."/>
            <person name="Worley K."/>
            <person name="Muzny D."/>
            <person name="Gibbs R."/>
        </authorList>
    </citation>
    <scope>NUCLEOTIDE SEQUENCE</scope>
    <source>
        <strain evidence="5">Sampled in the wild</strain>
    </source>
</reference>
<dbReference type="FunFam" id="3.30.63.10:FF:000002">
    <property type="entry name" value="Guanylate kinase 1"/>
    <property type="match status" value="1"/>
</dbReference>
<dbReference type="GO" id="GO:0004385">
    <property type="term" value="F:GMP kinase activity"/>
    <property type="evidence" value="ECO:0007669"/>
    <property type="project" value="TreeGrafter"/>
</dbReference>
<protein>
    <recommendedName>
        <fullName evidence="4">Guanylate kinase-like domain-containing protein</fullName>
    </recommendedName>
</protein>
<keyword evidence="3" id="KW-0418">Kinase</keyword>
<dbReference type="InterPro" id="IPR027417">
    <property type="entry name" value="P-loop_NTPase"/>
</dbReference>
<dbReference type="PANTHER" id="PTHR23117">
    <property type="entry name" value="GUANYLATE KINASE-RELATED"/>
    <property type="match status" value="1"/>
</dbReference>
<evidence type="ECO:0000313" key="6">
    <source>
        <dbReference type="Proteomes" id="UP000792457"/>
    </source>
</evidence>
<reference evidence="5" key="1">
    <citation type="submission" date="2013-04" db="EMBL/GenBank/DDBJ databases">
        <authorList>
            <person name="Qu J."/>
            <person name="Murali S.C."/>
            <person name="Bandaranaike D."/>
            <person name="Bellair M."/>
            <person name="Blankenburg K."/>
            <person name="Chao H."/>
            <person name="Dinh H."/>
            <person name="Doddapaneni H."/>
            <person name="Downs B."/>
            <person name="Dugan-Rocha S."/>
            <person name="Elkadiri S."/>
            <person name="Gnanaolivu R.D."/>
            <person name="Hernandez B."/>
            <person name="Javaid M."/>
            <person name="Jayaseelan J.C."/>
            <person name="Lee S."/>
            <person name="Li M."/>
            <person name="Ming W."/>
            <person name="Munidasa M."/>
            <person name="Muniz J."/>
            <person name="Nguyen L."/>
            <person name="Ongeri F."/>
            <person name="Osuji N."/>
            <person name="Pu L.-L."/>
            <person name="Puazo M."/>
            <person name="Qu C."/>
            <person name="Quiroz J."/>
            <person name="Raj R."/>
            <person name="Weissenberger G."/>
            <person name="Xin Y."/>
            <person name="Zou X."/>
            <person name="Han Y."/>
            <person name="Richards S."/>
            <person name="Worley K."/>
            <person name="Muzny D."/>
            <person name="Gibbs R."/>
        </authorList>
    </citation>
    <scope>NUCLEOTIDE SEQUENCE</scope>
    <source>
        <strain evidence="5">Sampled in the wild</strain>
    </source>
</reference>
<sequence>MALPDGSMFSKSDVVRRIIISGPSGSGKTTLINRVLQYNEKCQLVVSHTTRSPRDDEIDTVHYHFVDQEQMKYLIQTGEMFEFVEFDGQMYGTSKSSVYDVENAGKICIFDVLAESALKLKKVFGGPSVLIFIKPPSLEVLKQRLLDRGDTGNIERRIESAKEELEYGVAICPYV</sequence>
<dbReference type="InterPro" id="IPR008145">
    <property type="entry name" value="GK/Ca_channel_bsu"/>
</dbReference>
<proteinExistence type="inferred from homology"/>
<dbReference type="PANTHER" id="PTHR23117:SF13">
    <property type="entry name" value="GUANYLATE KINASE"/>
    <property type="match status" value="1"/>
</dbReference>
<evidence type="ECO:0000313" key="5">
    <source>
        <dbReference type="EMBL" id="KAG8227079.1"/>
    </source>
</evidence>
<evidence type="ECO:0000256" key="3">
    <source>
        <dbReference type="ARBA" id="ARBA00022777"/>
    </source>
</evidence>
<name>A0A8K0K2F6_LADFU</name>
<dbReference type="Gene3D" id="3.40.50.300">
    <property type="entry name" value="P-loop containing nucleotide triphosphate hydrolases"/>
    <property type="match status" value="1"/>
</dbReference>
<gene>
    <name evidence="5" type="ORF">J437_LFUL007416</name>
</gene>
<evidence type="ECO:0000256" key="2">
    <source>
        <dbReference type="ARBA" id="ARBA00022679"/>
    </source>
</evidence>
<evidence type="ECO:0000259" key="4">
    <source>
        <dbReference type="PROSITE" id="PS50052"/>
    </source>
</evidence>
<dbReference type="EMBL" id="KZ308311">
    <property type="protein sequence ID" value="KAG8227079.1"/>
    <property type="molecule type" value="Genomic_DNA"/>
</dbReference>
<evidence type="ECO:0000256" key="1">
    <source>
        <dbReference type="ARBA" id="ARBA00005790"/>
    </source>
</evidence>
<dbReference type="GO" id="GO:0005829">
    <property type="term" value="C:cytosol"/>
    <property type="evidence" value="ECO:0007669"/>
    <property type="project" value="TreeGrafter"/>
</dbReference>
<dbReference type="OrthoDB" id="6334211at2759"/>
<comment type="caution">
    <text evidence="5">The sequence shown here is derived from an EMBL/GenBank/DDBJ whole genome shotgun (WGS) entry which is preliminary data.</text>
</comment>
<comment type="similarity">
    <text evidence="1">Belongs to the guanylate kinase family.</text>
</comment>
<dbReference type="AlphaFoldDB" id="A0A8K0K2F6"/>
<keyword evidence="2" id="KW-0808">Transferase</keyword>
<accession>A0A8K0K2F6</accession>
<dbReference type="SUPFAM" id="SSF52540">
    <property type="entry name" value="P-loop containing nucleoside triphosphate hydrolases"/>
    <property type="match status" value="1"/>
</dbReference>
<keyword evidence="6" id="KW-1185">Reference proteome</keyword>
<dbReference type="PROSITE" id="PS50052">
    <property type="entry name" value="GUANYLATE_KINASE_2"/>
    <property type="match status" value="1"/>
</dbReference>
<dbReference type="Proteomes" id="UP000792457">
    <property type="component" value="Unassembled WGS sequence"/>
</dbReference>
<dbReference type="SMART" id="SM00072">
    <property type="entry name" value="GuKc"/>
    <property type="match status" value="1"/>
</dbReference>
<organism evidence="5 6">
    <name type="scientific">Ladona fulva</name>
    <name type="common">Scarce chaser dragonfly</name>
    <name type="synonym">Libellula fulva</name>
    <dbReference type="NCBI Taxonomy" id="123851"/>
    <lineage>
        <taxon>Eukaryota</taxon>
        <taxon>Metazoa</taxon>
        <taxon>Ecdysozoa</taxon>
        <taxon>Arthropoda</taxon>
        <taxon>Hexapoda</taxon>
        <taxon>Insecta</taxon>
        <taxon>Pterygota</taxon>
        <taxon>Palaeoptera</taxon>
        <taxon>Odonata</taxon>
        <taxon>Epiprocta</taxon>
        <taxon>Anisoptera</taxon>
        <taxon>Libelluloidea</taxon>
        <taxon>Libellulidae</taxon>
        <taxon>Ladona</taxon>
    </lineage>
</organism>
<feature type="domain" description="Guanylate kinase-like" evidence="4">
    <location>
        <begin position="15"/>
        <end position="175"/>
    </location>
</feature>
<dbReference type="InterPro" id="IPR008144">
    <property type="entry name" value="Guanylate_kin-like_dom"/>
</dbReference>
<dbReference type="CDD" id="cd00071">
    <property type="entry name" value="GMPK"/>
    <property type="match status" value="1"/>
</dbReference>